<gene>
    <name evidence="2" type="ORF">OsI_09438</name>
</gene>
<dbReference type="Proteomes" id="UP000007015">
    <property type="component" value="Chromosome 2"/>
</dbReference>
<dbReference type="Gramene" id="BGIOSGA005365-TA">
    <property type="protein sequence ID" value="BGIOSGA005365-PA"/>
    <property type="gene ID" value="BGIOSGA005365"/>
</dbReference>
<evidence type="ECO:0000313" key="3">
    <source>
        <dbReference type="Proteomes" id="UP000007015"/>
    </source>
</evidence>
<dbReference type="HOGENOM" id="CLU_2076979_0_0_1"/>
<dbReference type="AlphaFoldDB" id="A2XB05"/>
<name>A2XB05_ORYSI</name>
<evidence type="ECO:0000313" key="2">
    <source>
        <dbReference type="EMBL" id="EAY88015.1"/>
    </source>
</evidence>
<protein>
    <submittedName>
        <fullName evidence="2">Uncharacterized protein</fullName>
    </submittedName>
</protein>
<accession>A2XB05</accession>
<sequence>MAINKKKEKAKANQRWRVIVETSIASSAAAAVAAGLPASSVHSNKARLGQPAGVRGYQLQLGAVQPLQIRQERWPELQNISISVLSSTNIVKQIQGGTNDITKPRPCKQSKVQRNNAA</sequence>
<proteinExistence type="predicted"/>
<organism evidence="2 3">
    <name type="scientific">Oryza sativa subsp. indica</name>
    <name type="common">Rice</name>
    <dbReference type="NCBI Taxonomy" id="39946"/>
    <lineage>
        <taxon>Eukaryota</taxon>
        <taxon>Viridiplantae</taxon>
        <taxon>Streptophyta</taxon>
        <taxon>Embryophyta</taxon>
        <taxon>Tracheophyta</taxon>
        <taxon>Spermatophyta</taxon>
        <taxon>Magnoliopsida</taxon>
        <taxon>Liliopsida</taxon>
        <taxon>Poales</taxon>
        <taxon>Poaceae</taxon>
        <taxon>BOP clade</taxon>
        <taxon>Oryzoideae</taxon>
        <taxon>Oryzeae</taxon>
        <taxon>Oryzinae</taxon>
        <taxon>Oryza</taxon>
        <taxon>Oryza sativa</taxon>
    </lineage>
</organism>
<dbReference type="EMBL" id="CM000127">
    <property type="protein sequence ID" value="EAY88015.1"/>
    <property type="molecule type" value="Genomic_DNA"/>
</dbReference>
<keyword evidence="3" id="KW-1185">Reference proteome</keyword>
<evidence type="ECO:0000256" key="1">
    <source>
        <dbReference type="SAM" id="MobiDB-lite"/>
    </source>
</evidence>
<reference evidence="2 3" key="1">
    <citation type="journal article" date="2005" name="PLoS Biol.">
        <title>The genomes of Oryza sativa: a history of duplications.</title>
        <authorList>
            <person name="Yu J."/>
            <person name="Wang J."/>
            <person name="Lin W."/>
            <person name="Li S."/>
            <person name="Li H."/>
            <person name="Zhou J."/>
            <person name="Ni P."/>
            <person name="Dong W."/>
            <person name="Hu S."/>
            <person name="Zeng C."/>
            <person name="Zhang J."/>
            <person name="Zhang Y."/>
            <person name="Li R."/>
            <person name="Xu Z."/>
            <person name="Li S."/>
            <person name="Li X."/>
            <person name="Zheng H."/>
            <person name="Cong L."/>
            <person name="Lin L."/>
            <person name="Yin J."/>
            <person name="Geng J."/>
            <person name="Li G."/>
            <person name="Shi J."/>
            <person name="Liu J."/>
            <person name="Lv H."/>
            <person name="Li J."/>
            <person name="Wang J."/>
            <person name="Deng Y."/>
            <person name="Ran L."/>
            <person name="Shi X."/>
            <person name="Wang X."/>
            <person name="Wu Q."/>
            <person name="Li C."/>
            <person name="Ren X."/>
            <person name="Wang J."/>
            <person name="Wang X."/>
            <person name="Li D."/>
            <person name="Liu D."/>
            <person name="Zhang X."/>
            <person name="Ji Z."/>
            <person name="Zhao W."/>
            <person name="Sun Y."/>
            <person name="Zhang Z."/>
            <person name="Bao J."/>
            <person name="Han Y."/>
            <person name="Dong L."/>
            <person name="Ji J."/>
            <person name="Chen P."/>
            <person name="Wu S."/>
            <person name="Liu J."/>
            <person name="Xiao Y."/>
            <person name="Bu D."/>
            <person name="Tan J."/>
            <person name="Yang L."/>
            <person name="Ye C."/>
            <person name="Zhang J."/>
            <person name="Xu J."/>
            <person name="Zhou Y."/>
            <person name="Yu Y."/>
            <person name="Zhang B."/>
            <person name="Zhuang S."/>
            <person name="Wei H."/>
            <person name="Liu B."/>
            <person name="Lei M."/>
            <person name="Yu H."/>
            <person name="Li Y."/>
            <person name="Xu H."/>
            <person name="Wei S."/>
            <person name="He X."/>
            <person name="Fang L."/>
            <person name="Zhang Z."/>
            <person name="Zhang Y."/>
            <person name="Huang X."/>
            <person name="Su Z."/>
            <person name="Tong W."/>
            <person name="Li J."/>
            <person name="Tong Z."/>
            <person name="Li S."/>
            <person name="Ye J."/>
            <person name="Wang L."/>
            <person name="Fang L."/>
            <person name="Lei T."/>
            <person name="Chen C."/>
            <person name="Chen H."/>
            <person name="Xu Z."/>
            <person name="Li H."/>
            <person name="Huang H."/>
            <person name="Zhang F."/>
            <person name="Xu H."/>
            <person name="Li N."/>
            <person name="Zhao C."/>
            <person name="Li S."/>
            <person name="Dong L."/>
            <person name="Huang Y."/>
            <person name="Li L."/>
            <person name="Xi Y."/>
            <person name="Qi Q."/>
            <person name="Li W."/>
            <person name="Zhang B."/>
            <person name="Hu W."/>
            <person name="Zhang Y."/>
            <person name="Tian X."/>
            <person name="Jiao Y."/>
            <person name="Liang X."/>
            <person name="Jin J."/>
            <person name="Gao L."/>
            <person name="Zheng W."/>
            <person name="Hao B."/>
            <person name="Liu S."/>
            <person name="Wang W."/>
            <person name="Yuan L."/>
            <person name="Cao M."/>
            <person name="McDermott J."/>
            <person name="Samudrala R."/>
            <person name="Wang J."/>
            <person name="Wong G.K."/>
            <person name="Yang H."/>
        </authorList>
    </citation>
    <scope>NUCLEOTIDE SEQUENCE [LARGE SCALE GENOMIC DNA]</scope>
    <source>
        <strain evidence="3">cv. 93-11</strain>
    </source>
</reference>
<feature type="region of interest" description="Disordered" evidence="1">
    <location>
        <begin position="96"/>
        <end position="118"/>
    </location>
</feature>